<name>A0A9X9ABF7_BACCE</name>
<protein>
    <submittedName>
        <fullName evidence="1">Thiamine transporter</fullName>
    </submittedName>
</protein>
<reference evidence="1 2" key="1">
    <citation type="journal article" date="2019" name="Environ. Microbiol.">
        <title>An active ?-lactamase is a part of an orchestrated cell wall stress resistance network of Bacillus subtilis and related rhizosphere species.</title>
        <authorList>
            <person name="Bucher T."/>
            <person name="Keren-Paz A."/>
            <person name="Hausser J."/>
            <person name="Olender T."/>
            <person name="Cytryn E."/>
            <person name="Kolodkin-Gal I."/>
        </authorList>
    </citation>
    <scope>NUCLEOTIDE SEQUENCE [LARGE SCALE GENOMIC DNA]</scope>
    <source>
        <strain evidence="1 2">I32</strain>
    </source>
</reference>
<gene>
    <name evidence="1" type="ORF">FC695_10405</name>
</gene>
<evidence type="ECO:0000313" key="2">
    <source>
        <dbReference type="Proteomes" id="UP000308444"/>
    </source>
</evidence>
<proteinExistence type="predicted"/>
<evidence type="ECO:0000313" key="1">
    <source>
        <dbReference type="EMBL" id="TKJ04815.1"/>
    </source>
</evidence>
<dbReference type="EMBL" id="SZOH01000602">
    <property type="protein sequence ID" value="TKJ04815.1"/>
    <property type="molecule type" value="Genomic_DNA"/>
</dbReference>
<sequence length="25" mass="2912">YTAERGTEKWQPVYIGNMDEIIGQL</sequence>
<comment type="caution">
    <text evidence="1">The sequence shown here is derived from an EMBL/GenBank/DDBJ whole genome shotgun (WGS) entry which is preliminary data.</text>
</comment>
<dbReference type="Proteomes" id="UP000308444">
    <property type="component" value="Unassembled WGS sequence"/>
</dbReference>
<feature type="non-terminal residue" evidence="1">
    <location>
        <position position="1"/>
    </location>
</feature>
<organism evidence="1 2">
    <name type="scientific">Bacillus cereus</name>
    <dbReference type="NCBI Taxonomy" id="1396"/>
    <lineage>
        <taxon>Bacteria</taxon>
        <taxon>Bacillati</taxon>
        <taxon>Bacillota</taxon>
        <taxon>Bacilli</taxon>
        <taxon>Bacillales</taxon>
        <taxon>Bacillaceae</taxon>
        <taxon>Bacillus</taxon>
        <taxon>Bacillus cereus group</taxon>
    </lineage>
</organism>
<dbReference type="AlphaFoldDB" id="A0A9X9ABF7"/>
<accession>A0A9X9ABF7</accession>